<dbReference type="InterPro" id="IPR057993">
    <property type="entry name" value="HD-Zip_IV_C"/>
</dbReference>
<evidence type="ECO:0000313" key="3">
    <source>
        <dbReference type="Proteomes" id="UP001279734"/>
    </source>
</evidence>
<dbReference type="PANTHER" id="PTHR45654:SF77">
    <property type="entry name" value="HOMEOBOX-LEUCINE ZIPPER PROTEIN MERISTEM L1"/>
    <property type="match status" value="1"/>
</dbReference>
<dbReference type="EMBL" id="BSYO01000011">
    <property type="protein sequence ID" value="GMH12008.1"/>
    <property type="molecule type" value="Genomic_DNA"/>
</dbReference>
<protein>
    <recommendedName>
        <fullName evidence="1">HD-Zip IV C-terminal domain-containing protein</fullName>
    </recommendedName>
</protein>
<dbReference type="Pfam" id="PF25797">
    <property type="entry name" value="PDF2_C"/>
    <property type="match status" value="1"/>
</dbReference>
<dbReference type="PANTHER" id="PTHR45654">
    <property type="entry name" value="HOMEOBOX-LEUCINE ZIPPER PROTEIN MERISTEM L1"/>
    <property type="match status" value="1"/>
</dbReference>
<sequence length="117" mass="13107">MVWSLALLVNSGLAFECGLLCRIGNASILQVSWQQIFEDVRVITSPKVRKSMLKLPKRMELSFNARVSASTTHTWTTLPSSGADVVRVMTQKSIKDPRRPFRDCAKRCYFILASGST</sequence>
<keyword evidence="3" id="KW-1185">Reference proteome</keyword>
<gene>
    <name evidence="2" type="ORF">Nepgr_013849</name>
</gene>
<evidence type="ECO:0000259" key="1">
    <source>
        <dbReference type="Pfam" id="PF25797"/>
    </source>
</evidence>
<name>A0AAD3SIW0_NEPGR</name>
<feature type="domain" description="HD-Zip IV C-terminal" evidence="1">
    <location>
        <begin position="46"/>
        <end position="100"/>
    </location>
</feature>
<proteinExistence type="predicted"/>
<accession>A0AAD3SIW0</accession>
<organism evidence="2 3">
    <name type="scientific">Nepenthes gracilis</name>
    <name type="common">Slender pitcher plant</name>
    <dbReference type="NCBI Taxonomy" id="150966"/>
    <lineage>
        <taxon>Eukaryota</taxon>
        <taxon>Viridiplantae</taxon>
        <taxon>Streptophyta</taxon>
        <taxon>Embryophyta</taxon>
        <taxon>Tracheophyta</taxon>
        <taxon>Spermatophyta</taxon>
        <taxon>Magnoliopsida</taxon>
        <taxon>eudicotyledons</taxon>
        <taxon>Gunneridae</taxon>
        <taxon>Pentapetalae</taxon>
        <taxon>Caryophyllales</taxon>
        <taxon>Nepenthaceae</taxon>
        <taxon>Nepenthes</taxon>
    </lineage>
</organism>
<evidence type="ECO:0000313" key="2">
    <source>
        <dbReference type="EMBL" id="GMH12008.1"/>
    </source>
</evidence>
<dbReference type="AlphaFoldDB" id="A0AAD3SIW0"/>
<reference evidence="2" key="1">
    <citation type="submission" date="2023-05" db="EMBL/GenBank/DDBJ databases">
        <title>Nepenthes gracilis genome sequencing.</title>
        <authorList>
            <person name="Fukushima K."/>
        </authorList>
    </citation>
    <scope>NUCLEOTIDE SEQUENCE</scope>
    <source>
        <strain evidence="2">SING2019-196</strain>
    </source>
</reference>
<dbReference type="Proteomes" id="UP001279734">
    <property type="component" value="Unassembled WGS sequence"/>
</dbReference>
<dbReference type="InterPro" id="IPR042160">
    <property type="entry name" value="HD-Zip_IV"/>
</dbReference>
<comment type="caution">
    <text evidence="2">The sequence shown here is derived from an EMBL/GenBank/DDBJ whole genome shotgun (WGS) entry which is preliminary data.</text>
</comment>